<feature type="domain" description="C2H2-type" evidence="8">
    <location>
        <begin position="373"/>
        <end position="395"/>
    </location>
</feature>
<keyword evidence="4 6" id="KW-0862">Zinc</keyword>
<keyword evidence="1 6" id="KW-0479">Metal-binding</keyword>
<feature type="binding site" evidence="6">
    <location>
        <position position="4"/>
    </location>
    <ligand>
        <name>Zn(2+)</name>
        <dbReference type="ChEBI" id="CHEBI:29105"/>
    </ligand>
</feature>
<evidence type="ECO:0000259" key="8">
    <source>
        <dbReference type="PROSITE" id="PS50157"/>
    </source>
</evidence>
<dbReference type="SUPFAM" id="SSF57667">
    <property type="entry name" value="beta-beta-alpha zinc fingers"/>
    <property type="match status" value="3"/>
</dbReference>
<evidence type="ECO:0000313" key="10">
    <source>
        <dbReference type="EMBL" id="CRK92997.1"/>
    </source>
</evidence>
<evidence type="ECO:0000313" key="11">
    <source>
        <dbReference type="Proteomes" id="UP000183832"/>
    </source>
</evidence>
<reference evidence="10 11" key="1">
    <citation type="submission" date="2015-04" db="EMBL/GenBank/DDBJ databases">
        <authorList>
            <person name="Syromyatnikov M.Y."/>
            <person name="Popov V.N."/>
        </authorList>
    </citation>
    <scope>NUCLEOTIDE SEQUENCE [LARGE SCALE GENOMIC DNA]</scope>
</reference>
<dbReference type="SUPFAM" id="SSF57716">
    <property type="entry name" value="Glucocorticoid receptor-like (DNA-binding domain)"/>
    <property type="match status" value="1"/>
</dbReference>
<dbReference type="PANTHER" id="PTHR24379">
    <property type="entry name" value="KRAB AND ZINC FINGER DOMAIN-CONTAINING"/>
    <property type="match status" value="1"/>
</dbReference>
<dbReference type="SMART" id="SM00355">
    <property type="entry name" value="ZnF_C2H2"/>
    <property type="match status" value="8"/>
</dbReference>
<dbReference type="InterPro" id="IPR036236">
    <property type="entry name" value="Znf_C2H2_sf"/>
</dbReference>
<accession>A0A1J1HY97</accession>
<dbReference type="EMBL" id="CVRI01000036">
    <property type="protein sequence ID" value="CRK92997.1"/>
    <property type="molecule type" value="Genomic_DNA"/>
</dbReference>
<dbReference type="Proteomes" id="UP000183832">
    <property type="component" value="Unassembled WGS sequence"/>
</dbReference>
<evidence type="ECO:0000256" key="2">
    <source>
        <dbReference type="ARBA" id="ARBA00022737"/>
    </source>
</evidence>
<dbReference type="STRING" id="568069.A0A1J1HY97"/>
<feature type="binding site" evidence="6">
    <location>
        <position position="52"/>
    </location>
    <ligand>
        <name>Zn(2+)</name>
        <dbReference type="ChEBI" id="CHEBI:29105"/>
    </ligand>
</feature>
<feature type="binding site" evidence="6">
    <location>
        <position position="7"/>
    </location>
    <ligand>
        <name>Zn(2+)</name>
        <dbReference type="ChEBI" id="CHEBI:29105"/>
    </ligand>
</feature>
<gene>
    <name evidence="10" type="ORF">CLUMA_CG006532</name>
</gene>
<evidence type="ECO:0000256" key="3">
    <source>
        <dbReference type="ARBA" id="ARBA00022771"/>
    </source>
</evidence>
<dbReference type="SMART" id="SM00868">
    <property type="entry name" value="zf-AD"/>
    <property type="match status" value="2"/>
</dbReference>
<feature type="domain" description="C2H2-type" evidence="8">
    <location>
        <begin position="197"/>
        <end position="225"/>
    </location>
</feature>
<dbReference type="InterPro" id="IPR012934">
    <property type="entry name" value="Znf_AD"/>
</dbReference>
<name>A0A1J1HY97_9DIPT</name>
<keyword evidence="11" id="KW-1185">Reference proteome</keyword>
<dbReference type="Gene3D" id="3.30.160.60">
    <property type="entry name" value="Classic Zinc Finger"/>
    <property type="match status" value="5"/>
</dbReference>
<feature type="coiled-coil region" evidence="7">
    <location>
        <begin position="60"/>
        <end position="94"/>
    </location>
</feature>
<dbReference type="GO" id="GO:0008270">
    <property type="term" value="F:zinc ion binding"/>
    <property type="evidence" value="ECO:0007669"/>
    <property type="project" value="UniProtKB-UniRule"/>
</dbReference>
<organism evidence="10 11">
    <name type="scientific">Clunio marinus</name>
    <dbReference type="NCBI Taxonomy" id="568069"/>
    <lineage>
        <taxon>Eukaryota</taxon>
        <taxon>Metazoa</taxon>
        <taxon>Ecdysozoa</taxon>
        <taxon>Arthropoda</taxon>
        <taxon>Hexapoda</taxon>
        <taxon>Insecta</taxon>
        <taxon>Pterygota</taxon>
        <taxon>Neoptera</taxon>
        <taxon>Endopterygota</taxon>
        <taxon>Diptera</taxon>
        <taxon>Nematocera</taxon>
        <taxon>Chironomoidea</taxon>
        <taxon>Chironomidae</taxon>
        <taxon>Clunio</taxon>
    </lineage>
</organism>
<feature type="domain" description="C2H2-type" evidence="8">
    <location>
        <begin position="345"/>
        <end position="372"/>
    </location>
</feature>
<dbReference type="Gene3D" id="3.40.1800.20">
    <property type="match status" value="1"/>
</dbReference>
<dbReference type="PROSITE" id="PS51915">
    <property type="entry name" value="ZAD"/>
    <property type="match status" value="1"/>
</dbReference>
<evidence type="ECO:0000256" key="7">
    <source>
        <dbReference type="SAM" id="Coils"/>
    </source>
</evidence>
<evidence type="ECO:0000256" key="6">
    <source>
        <dbReference type="PROSITE-ProRule" id="PRU01263"/>
    </source>
</evidence>
<dbReference type="GO" id="GO:0005634">
    <property type="term" value="C:nucleus"/>
    <property type="evidence" value="ECO:0007669"/>
    <property type="project" value="InterPro"/>
</dbReference>
<dbReference type="PROSITE" id="PS00028">
    <property type="entry name" value="ZINC_FINGER_C2H2_1"/>
    <property type="match status" value="6"/>
</dbReference>
<dbReference type="PANTHER" id="PTHR24379:SF121">
    <property type="entry name" value="C2H2-TYPE DOMAIN-CONTAINING PROTEIN"/>
    <property type="match status" value="1"/>
</dbReference>
<feature type="domain" description="C2H2-type" evidence="8">
    <location>
        <begin position="402"/>
        <end position="429"/>
    </location>
</feature>
<evidence type="ECO:0000256" key="5">
    <source>
        <dbReference type="PROSITE-ProRule" id="PRU00042"/>
    </source>
</evidence>
<sequence length="432" mass="51451">MDKCRLCGEEKYLENLCNFRDPEWMIEIKLETVFNIKLTNEKLMPQCCCFECISKLDCSLEFFKRIKETQQSLLENLNNQLLQCENSFEVKEEIKIEVIDTELVAPPLLYPELEVYSSNHLKIKKRRKKLQSSSENYTNDRCKGTRVEDIFKNEINGIYESQPETLDLLESEKNDDGTITESGLLRIPLLGWSAYIWRCVVCKVSIDSSKSLEAHFKIEHTKTKPIYPCMDCKLSFKSYFSFQNHVIDNHKPNLKFSCDVCSEFRWNLMSLYNHRRHLHPKYKNTCLYCGRLFESGFSLKQHVSVHMKFKEDELFFCDICGFQAHTKFLIKQHIHVFHLKINTEWVCEQCGKICKRLSDMRSHQLVHTSERPYGCNHCELRFKCKKQLRCHERTHFARILKEECSVCLKRFLTKSKLTRHFKVHTDDYEYTW</sequence>
<protein>
    <submittedName>
        <fullName evidence="10">CLUMA_CG006532, isoform A</fullName>
    </submittedName>
</protein>
<dbReference type="PROSITE" id="PS50157">
    <property type="entry name" value="ZINC_FINGER_C2H2_2"/>
    <property type="match status" value="5"/>
</dbReference>
<keyword evidence="3 5" id="KW-0863">Zinc-finger</keyword>
<evidence type="ECO:0000259" key="9">
    <source>
        <dbReference type="PROSITE" id="PS51915"/>
    </source>
</evidence>
<keyword evidence="7" id="KW-0175">Coiled coil</keyword>
<feature type="domain" description="ZAD" evidence="9">
    <location>
        <begin position="2"/>
        <end position="76"/>
    </location>
</feature>
<feature type="binding site" evidence="6">
    <location>
        <position position="49"/>
    </location>
    <ligand>
        <name>Zn(2+)</name>
        <dbReference type="ChEBI" id="CHEBI:29105"/>
    </ligand>
</feature>
<evidence type="ECO:0000256" key="4">
    <source>
        <dbReference type="ARBA" id="ARBA00022833"/>
    </source>
</evidence>
<dbReference type="OrthoDB" id="7730254at2759"/>
<dbReference type="Pfam" id="PF00096">
    <property type="entry name" value="zf-C2H2"/>
    <property type="match status" value="1"/>
</dbReference>
<proteinExistence type="predicted"/>
<keyword evidence="2" id="KW-0677">Repeat</keyword>
<evidence type="ECO:0000256" key="1">
    <source>
        <dbReference type="ARBA" id="ARBA00022723"/>
    </source>
</evidence>
<dbReference type="InterPro" id="IPR013087">
    <property type="entry name" value="Znf_C2H2_type"/>
</dbReference>
<dbReference type="AlphaFoldDB" id="A0A1J1HY97"/>
<feature type="domain" description="C2H2-type" evidence="8">
    <location>
        <begin position="284"/>
        <end position="311"/>
    </location>
</feature>